<dbReference type="EMBL" id="CAMXCT010001926">
    <property type="protein sequence ID" value="CAI3994233.1"/>
    <property type="molecule type" value="Genomic_DNA"/>
</dbReference>
<reference evidence="2" key="2">
    <citation type="submission" date="2024-04" db="EMBL/GenBank/DDBJ databases">
        <authorList>
            <person name="Chen Y."/>
            <person name="Shah S."/>
            <person name="Dougan E. K."/>
            <person name="Thang M."/>
            <person name="Chan C."/>
        </authorList>
    </citation>
    <scope>NUCLEOTIDE SEQUENCE [LARGE SCALE GENOMIC DNA]</scope>
</reference>
<accession>A0A9P1FZE3</accession>
<keyword evidence="3" id="KW-1185">Reference proteome</keyword>
<dbReference type="EMBL" id="CAMXCT020001926">
    <property type="protein sequence ID" value="CAL1147608.1"/>
    <property type="molecule type" value="Genomic_DNA"/>
</dbReference>
<dbReference type="Proteomes" id="UP001152797">
    <property type="component" value="Unassembled WGS sequence"/>
</dbReference>
<organism evidence="1">
    <name type="scientific">Cladocopium goreaui</name>
    <dbReference type="NCBI Taxonomy" id="2562237"/>
    <lineage>
        <taxon>Eukaryota</taxon>
        <taxon>Sar</taxon>
        <taxon>Alveolata</taxon>
        <taxon>Dinophyceae</taxon>
        <taxon>Suessiales</taxon>
        <taxon>Symbiodiniaceae</taxon>
        <taxon>Cladocopium</taxon>
    </lineage>
</organism>
<evidence type="ECO:0000313" key="1">
    <source>
        <dbReference type="EMBL" id="CAI3994233.1"/>
    </source>
</evidence>
<dbReference type="AlphaFoldDB" id="A0A9P1FZE3"/>
<dbReference type="EMBL" id="CAMXCT030001926">
    <property type="protein sequence ID" value="CAL4781545.1"/>
    <property type="molecule type" value="Genomic_DNA"/>
</dbReference>
<evidence type="ECO:0000313" key="2">
    <source>
        <dbReference type="EMBL" id="CAL1147608.1"/>
    </source>
</evidence>
<gene>
    <name evidence="1" type="ORF">C1SCF055_LOCUS20896</name>
</gene>
<comment type="caution">
    <text evidence="1">The sequence shown here is derived from an EMBL/GenBank/DDBJ whole genome shotgun (WGS) entry which is preliminary data.</text>
</comment>
<sequence length="430" mass="48496">MATSSRAMTTFRTFEEASPSAHLHFHQVIQQQMEDFNRRHHGLCFIFRSNSTSHFMNAEAFLTLLHGLITPGLAVHRRRLGLPPTAKALLLVDAWTGFHAFKHGEDCARSAWAVQACCELPKQQACFTTNERRIFHMDAGGFSANGQPIDQVHHLLRSQLEVLDAEDVGYGMDLRLRPGYDQLAINPNGQPVRPSACNKQTLCERTLAAWQKVPRKAFVAAWTATGYFNNDHFEEGLGMSYEEALRELDQTGLLASVGIRDDYIGCPKVPDRWYWSLKMEDGRIAALPSLISRSVETLICSHRRERKVLLTAKPANWEQKLEAVNAKTSSFVYDLKQNALATSQYLKRSVTKVDDKLEFIGKGRGYEILHIKFQLNDDATDPSGPGTYSLYSKSFAAREICCVSTTQQRSGFDILKEHYAGRVCSNHRKV</sequence>
<proteinExistence type="predicted"/>
<protein>
    <submittedName>
        <fullName evidence="1">Uncharacterized protein</fullName>
    </submittedName>
</protein>
<reference evidence="1" key="1">
    <citation type="submission" date="2022-10" db="EMBL/GenBank/DDBJ databases">
        <authorList>
            <person name="Chen Y."/>
            <person name="Dougan E. K."/>
            <person name="Chan C."/>
            <person name="Rhodes N."/>
            <person name="Thang M."/>
        </authorList>
    </citation>
    <scope>NUCLEOTIDE SEQUENCE</scope>
</reference>
<evidence type="ECO:0000313" key="3">
    <source>
        <dbReference type="Proteomes" id="UP001152797"/>
    </source>
</evidence>
<name>A0A9P1FZE3_9DINO</name>